<dbReference type="InterPro" id="IPR036259">
    <property type="entry name" value="MFS_trans_sf"/>
</dbReference>
<feature type="transmembrane region" description="Helical" evidence="8">
    <location>
        <begin position="207"/>
        <end position="224"/>
    </location>
</feature>
<evidence type="ECO:0000256" key="5">
    <source>
        <dbReference type="ARBA" id="ARBA00022692"/>
    </source>
</evidence>
<dbReference type="RefSeq" id="WP_145149614.1">
    <property type="nucleotide sequence ID" value="NZ_VNIM01000021.1"/>
</dbReference>
<dbReference type="NCBIfam" id="TIGR00711">
    <property type="entry name" value="efflux_EmrB"/>
    <property type="match status" value="1"/>
</dbReference>
<evidence type="ECO:0000256" key="7">
    <source>
        <dbReference type="ARBA" id="ARBA00023136"/>
    </source>
</evidence>
<dbReference type="InterPro" id="IPR004638">
    <property type="entry name" value="EmrB-like"/>
</dbReference>
<feature type="transmembrane region" description="Helical" evidence="8">
    <location>
        <begin position="173"/>
        <end position="195"/>
    </location>
</feature>
<dbReference type="EMBL" id="VNIM01000021">
    <property type="protein sequence ID" value="TVV75382.1"/>
    <property type="molecule type" value="Genomic_DNA"/>
</dbReference>
<keyword evidence="7 8" id="KW-0472">Membrane</keyword>
<sequence>MQPVPPPPPASLPSPAKRLWITVTVMAATLMQVLDTTIANVALPHMQATLGATQESIAWVLTSYIVASAIATPVTGWLEGRFGRRALFTTAIIGFTVSSAACGLAPSLEAMVAARLFQGIFGAFIGPIAQATLLDVYPVEKHAKAQMIFGLGIMIGPIMGPVLGGWLTERWDWRWVFFINVPIGIVVTFAVLGLVRPTVRRMQRFDIFGFSMLALALAAFQLMLDRGSQLDWFTSPEIILEAIVAISALWVFGIHALTAEAPIVPLALFRDRNFVFANVFMITIAAVVMGGAALVTPMLQRIMGYGTMDAGMLIAPRGLAMGVSMIVTARLIALVDVRLLVGGGFLLTGLSLWMMTGFSLDMDSHLIVTSGVVQGFGVGMIFLPMNLIAFSTLAPRLRTDAASLYGLSRSIGGSISISILTALIARNVQVSHSDMSAHVTAMTLPFLNTGMIEQFGMRGETLAAMIDGEINRQALMIAYIDDYWLMSWGALLIAPLVLLMKPAKKGDAPIMMSE</sequence>
<feature type="transmembrane region" description="Helical" evidence="8">
    <location>
        <begin position="366"/>
        <end position="390"/>
    </location>
</feature>
<reference evidence="10 11" key="1">
    <citation type="submission" date="2019-07" db="EMBL/GenBank/DDBJ databases">
        <title>Sphingomonas solaris sp. nov., isolated from a solar panel from Boston, Massachusetts.</title>
        <authorList>
            <person name="Tanner K."/>
            <person name="Pascual J."/>
            <person name="Mancuso C."/>
            <person name="Pereto J."/>
            <person name="Khalil A."/>
            <person name="Vilanova C."/>
        </authorList>
    </citation>
    <scope>NUCLEOTIDE SEQUENCE [LARGE SCALE GENOMIC DNA]</scope>
    <source>
        <strain evidence="10 11">R4DWN</strain>
    </source>
</reference>
<feature type="domain" description="Major facilitator superfamily (MFS) profile" evidence="9">
    <location>
        <begin position="21"/>
        <end position="505"/>
    </location>
</feature>
<dbReference type="Pfam" id="PF07690">
    <property type="entry name" value="MFS_1"/>
    <property type="match status" value="1"/>
</dbReference>
<evidence type="ECO:0000256" key="1">
    <source>
        <dbReference type="ARBA" id="ARBA00004651"/>
    </source>
</evidence>
<feature type="transmembrane region" description="Helical" evidence="8">
    <location>
        <begin position="275"/>
        <end position="294"/>
    </location>
</feature>
<evidence type="ECO:0000256" key="4">
    <source>
        <dbReference type="ARBA" id="ARBA00022475"/>
    </source>
</evidence>
<comment type="subcellular location">
    <subcellularLocation>
        <location evidence="1">Cell membrane</location>
        <topology evidence="1">Multi-pass membrane protein</topology>
    </subcellularLocation>
</comment>
<keyword evidence="4" id="KW-1003">Cell membrane</keyword>
<comment type="caution">
    <text evidence="10">The sequence shown here is derived from an EMBL/GenBank/DDBJ whole genome shotgun (WGS) entry which is preliminary data.</text>
</comment>
<feature type="transmembrane region" description="Helical" evidence="8">
    <location>
        <begin position="112"/>
        <end position="136"/>
    </location>
</feature>
<evidence type="ECO:0000313" key="10">
    <source>
        <dbReference type="EMBL" id="TVV75382.1"/>
    </source>
</evidence>
<evidence type="ECO:0000256" key="8">
    <source>
        <dbReference type="SAM" id="Phobius"/>
    </source>
</evidence>
<organism evidence="10 11">
    <name type="scientific">Alterirhizorhabdus solaris</name>
    <dbReference type="NCBI Taxonomy" id="2529389"/>
    <lineage>
        <taxon>Bacteria</taxon>
        <taxon>Pseudomonadati</taxon>
        <taxon>Pseudomonadota</taxon>
        <taxon>Alphaproteobacteria</taxon>
        <taxon>Sphingomonadales</taxon>
        <taxon>Rhizorhabdaceae</taxon>
        <taxon>Alterirhizorhabdus</taxon>
    </lineage>
</organism>
<accession>A0A558R7U8</accession>
<feature type="transmembrane region" description="Helical" evidence="8">
    <location>
        <begin position="314"/>
        <end position="332"/>
    </location>
</feature>
<keyword evidence="6 8" id="KW-1133">Transmembrane helix</keyword>
<keyword evidence="5 8" id="KW-0812">Transmembrane</keyword>
<dbReference type="PROSITE" id="PS50850">
    <property type="entry name" value="MFS"/>
    <property type="match status" value="1"/>
</dbReference>
<dbReference type="Proteomes" id="UP000318681">
    <property type="component" value="Unassembled WGS sequence"/>
</dbReference>
<dbReference type="OrthoDB" id="9812221at2"/>
<evidence type="ECO:0000256" key="2">
    <source>
        <dbReference type="ARBA" id="ARBA00008537"/>
    </source>
</evidence>
<evidence type="ECO:0000256" key="6">
    <source>
        <dbReference type="ARBA" id="ARBA00022989"/>
    </source>
</evidence>
<protein>
    <submittedName>
        <fullName evidence="10">DHA2 family efflux MFS transporter permease subunit</fullName>
    </submittedName>
</protein>
<dbReference type="InterPro" id="IPR020846">
    <property type="entry name" value="MFS_dom"/>
</dbReference>
<keyword evidence="11" id="KW-1185">Reference proteome</keyword>
<keyword evidence="3" id="KW-0813">Transport</keyword>
<dbReference type="SUPFAM" id="SSF103473">
    <property type="entry name" value="MFS general substrate transporter"/>
    <property type="match status" value="1"/>
</dbReference>
<evidence type="ECO:0000259" key="9">
    <source>
        <dbReference type="PROSITE" id="PS50850"/>
    </source>
</evidence>
<dbReference type="PANTHER" id="PTHR42718">
    <property type="entry name" value="MAJOR FACILITATOR SUPERFAMILY MULTIDRUG TRANSPORTER MFSC"/>
    <property type="match status" value="1"/>
</dbReference>
<feature type="transmembrane region" description="Helical" evidence="8">
    <location>
        <begin position="244"/>
        <end position="268"/>
    </location>
</feature>
<name>A0A558R7U8_9SPHN</name>
<feature type="transmembrane region" description="Helical" evidence="8">
    <location>
        <begin position="402"/>
        <end position="425"/>
    </location>
</feature>
<feature type="transmembrane region" description="Helical" evidence="8">
    <location>
        <begin position="148"/>
        <end position="167"/>
    </location>
</feature>
<feature type="transmembrane region" description="Helical" evidence="8">
    <location>
        <begin position="483"/>
        <end position="503"/>
    </location>
</feature>
<dbReference type="GO" id="GO:0022857">
    <property type="term" value="F:transmembrane transporter activity"/>
    <property type="evidence" value="ECO:0007669"/>
    <property type="project" value="InterPro"/>
</dbReference>
<proteinExistence type="inferred from homology"/>
<feature type="transmembrane region" description="Helical" evidence="8">
    <location>
        <begin position="339"/>
        <end position="360"/>
    </location>
</feature>
<dbReference type="InterPro" id="IPR011701">
    <property type="entry name" value="MFS"/>
</dbReference>
<dbReference type="PANTHER" id="PTHR42718:SF9">
    <property type="entry name" value="MAJOR FACILITATOR SUPERFAMILY MULTIDRUG TRANSPORTER MFSC"/>
    <property type="match status" value="1"/>
</dbReference>
<dbReference type="GO" id="GO:0005886">
    <property type="term" value="C:plasma membrane"/>
    <property type="evidence" value="ECO:0007669"/>
    <property type="project" value="UniProtKB-SubCell"/>
</dbReference>
<comment type="similarity">
    <text evidence="2">Belongs to the major facilitator superfamily. EmrB family.</text>
</comment>
<feature type="transmembrane region" description="Helical" evidence="8">
    <location>
        <begin position="56"/>
        <end position="74"/>
    </location>
</feature>
<feature type="transmembrane region" description="Helical" evidence="8">
    <location>
        <begin position="86"/>
        <end position="106"/>
    </location>
</feature>
<feature type="transmembrane region" description="Helical" evidence="8">
    <location>
        <begin position="20"/>
        <end position="44"/>
    </location>
</feature>
<dbReference type="AlphaFoldDB" id="A0A558R7U8"/>
<dbReference type="CDD" id="cd17503">
    <property type="entry name" value="MFS_LmrB_MDR_like"/>
    <property type="match status" value="1"/>
</dbReference>
<evidence type="ECO:0000256" key="3">
    <source>
        <dbReference type="ARBA" id="ARBA00022448"/>
    </source>
</evidence>
<gene>
    <name evidence="10" type="ORF">FOY91_07305</name>
</gene>
<evidence type="ECO:0000313" key="11">
    <source>
        <dbReference type="Proteomes" id="UP000318681"/>
    </source>
</evidence>
<dbReference type="Gene3D" id="1.20.1250.20">
    <property type="entry name" value="MFS general substrate transporter like domains"/>
    <property type="match status" value="1"/>
</dbReference>